<dbReference type="InterPro" id="IPR003593">
    <property type="entry name" value="AAA+_ATPase"/>
</dbReference>
<dbReference type="Proteomes" id="UP000541352">
    <property type="component" value="Unassembled WGS sequence"/>
</dbReference>
<evidence type="ECO:0000259" key="4">
    <source>
        <dbReference type="PROSITE" id="PS50893"/>
    </source>
</evidence>
<dbReference type="SUPFAM" id="SSF50331">
    <property type="entry name" value="MOP-like"/>
    <property type="match status" value="1"/>
</dbReference>
<dbReference type="PROSITE" id="PS50893">
    <property type="entry name" value="ABC_TRANSPORTER_2"/>
    <property type="match status" value="1"/>
</dbReference>
<keyword evidence="3 5" id="KW-0067">ATP-binding</keyword>
<dbReference type="PANTHER" id="PTHR42781">
    <property type="entry name" value="SPERMIDINE/PUTRESCINE IMPORT ATP-BINDING PROTEIN POTA"/>
    <property type="match status" value="1"/>
</dbReference>
<dbReference type="GO" id="GO:0016887">
    <property type="term" value="F:ATP hydrolysis activity"/>
    <property type="evidence" value="ECO:0007669"/>
    <property type="project" value="InterPro"/>
</dbReference>
<dbReference type="InterPro" id="IPR050093">
    <property type="entry name" value="ABC_SmlMolc_Importer"/>
</dbReference>
<evidence type="ECO:0000256" key="3">
    <source>
        <dbReference type="ARBA" id="ARBA00022840"/>
    </source>
</evidence>
<comment type="caution">
    <text evidence="5">The sequence shown here is derived from an EMBL/GenBank/DDBJ whole genome shotgun (WGS) entry which is preliminary data.</text>
</comment>
<evidence type="ECO:0000256" key="1">
    <source>
        <dbReference type="ARBA" id="ARBA00022448"/>
    </source>
</evidence>
<feature type="domain" description="ABC transporter" evidence="4">
    <location>
        <begin position="5"/>
        <end position="237"/>
    </location>
</feature>
<keyword evidence="1" id="KW-0813">Transport</keyword>
<dbReference type="Gene3D" id="3.40.50.300">
    <property type="entry name" value="P-loop containing nucleotide triphosphate hydrolases"/>
    <property type="match status" value="1"/>
</dbReference>
<dbReference type="Pfam" id="PF00005">
    <property type="entry name" value="ABC_tran"/>
    <property type="match status" value="1"/>
</dbReference>
<name>A0A7W6ENB6_9BACT</name>
<evidence type="ECO:0000313" key="5">
    <source>
        <dbReference type="EMBL" id="MBB3836191.1"/>
    </source>
</evidence>
<dbReference type="InterPro" id="IPR008995">
    <property type="entry name" value="Mo/tungstate-bd_C_term_dom"/>
</dbReference>
<dbReference type="AlphaFoldDB" id="A0A7W6ENB6"/>
<keyword evidence="2" id="KW-0547">Nucleotide-binding</keyword>
<sequence length="329" mass="37064">MYSLLELRHLSKNYPPQSVLSDIQLELQTGEILGLLGESGSGKSTLLRLAAGLIDPDEGEIWLNGEKLRLASDQLIPGHPDIKIVHQDYNLSLPISVRENIAYALRYYQKAYRDERVDELIELCHLETVADKPAKSLSGGEKQRTAIARALAEEAKVLLLDEPFAHLDFANRRRLAQTIRTLAEETGTACIFVTHDAPDALSLSDRMGILYQGKLLQMGTPQEVYQQPISEYVAELTGEINVVPRNTFEQFFGTPPRPSDTLLIRPEQLIITETEGTQGIWATVERSIFEGSRYRIQVTAEQQSFIVYAPIAFPKEKSVFLRYIFPTTY</sequence>
<dbReference type="SUPFAM" id="SSF52540">
    <property type="entry name" value="P-loop containing nucleoside triphosphate hydrolases"/>
    <property type="match status" value="1"/>
</dbReference>
<gene>
    <name evidence="5" type="ORF">FHS57_000173</name>
</gene>
<proteinExistence type="predicted"/>
<dbReference type="InterPro" id="IPR003439">
    <property type="entry name" value="ABC_transporter-like_ATP-bd"/>
</dbReference>
<dbReference type="InterPro" id="IPR027417">
    <property type="entry name" value="P-loop_NTPase"/>
</dbReference>
<accession>A0A7W6ENB6</accession>
<dbReference type="GO" id="GO:0005524">
    <property type="term" value="F:ATP binding"/>
    <property type="evidence" value="ECO:0007669"/>
    <property type="project" value="UniProtKB-KW"/>
</dbReference>
<dbReference type="PANTHER" id="PTHR42781:SF9">
    <property type="entry name" value="AMINO ACID ABC TRANSPORTER, ATP-BINDING PROTEIN-RELATED"/>
    <property type="match status" value="1"/>
</dbReference>
<organism evidence="5 6">
    <name type="scientific">Runella defluvii</name>
    <dbReference type="NCBI Taxonomy" id="370973"/>
    <lineage>
        <taxon>Bacteria</taxon>
        <taxon>Pseudomonadati</taxon>
        <taxon>Bacteroidota</taxon>
        <taxon>Cytophagia</taxon>
        <taxon>Cytophagales</taxon>
        <taxon>Spirosomataceae</taxon>
        <taxon>Runella</taxon>
    </lineage>
</organism>
<protein>
    <submittedName>
        <fullName evidence="5">Iron(III) transport system ATP-binding protein</fullName>
    </submittedName>
</protein>
<dbReference type="RefSeq" id="WP_183970973.1">
    <property type="nucleotide sequence ID" value="NZ_JACIBY010000001.1"/>
</dbReference>
<evidence type="ECO:0000256" key="2">
    <source>
        <dbReference type="ARBA" id="ARBA00022741"/>
    </source>
</evidence>
<dbReference type="SMART" id="SM00382">
    <property type="entry name" value="AAA"/>
    <property type="match status" value="1"/>
</dbReference>
<keyword evidence="6" id="KW-1185">Reference proteome</keyword>
<reference evidence="5 6" key="1">
    <citation type="submission" date="2020-08" db="EMBL/GenBank/DDBJ databases">
        <title>Genomic Encyclopedia of Type Strains, Phase IV (KMG-IV): sequencing the most valuable type-strain genomes for metagenomic binning, comparative biology and taxonomic classification.</title>
        <authorList>
            <person name="Goeker M."/>
        </authorList>
    </citation>
    <scope>NUCLEOTIDE SEQUENCE [LARGE SCALE GENOMIC DNA]</scope>
    <source>
        <strain evidence="5 6">DSM 17976</strain>
    </source>
</reference>
<evidence type="ECO:0000313" key="6">
    <source>
        <dbReference type="Proteomes" id="UP000541352"/>
    </source>
</evidence>
<dbReference type="EMBL" id="JACIBY010000001">
    <property type="protein sequence ID" value="MBB3836191.1"/>
    <property type="molecule type" value="Genomic_DNA"/>
</dbReference>